<gene>
    <name evidence="1" type="ORF">DILT_LOCUS7869</name>
</gene>
<evidence type="ECO:0000313" key="2">
    <source>
        <dbReference type="Proteomes" id="UP000281553"/>
    </source>
</evidence>
<evidence type="ECO:0000313" key="1">
    <source>
        <dbReference type="EMBL" id="VDN12038.1"/>
    </source>
</evidence>
<dbReference type="Proteomes" id="UP000281553">
    <property type="component" value="Unassembled WGS sequence"/>
</dbReference>
<accession>A0A3P7LPX4</accession>
<dbReference type="EMBL" id="UYRU01052846">
    <property type="protein sequence ID" value="VDN12038.1"/>
    <property type="molecule type" value="Genomic_DNA"/>
</dbReference>
<sequence>MGCLSDKVNSDNAWIEVTAIHIQVPDSYNFWELLPQLFSVRDVKAKWESLSSLPPVRESHLQAIAVFNENLLHA</sequence>
<dbReference type="Gene3D" id="3.90.79.10">
    <property type="entry name" value="Nucleoside Triphosphate Pyrophosphohydrolase"/>
    <property type="match status" value="1"/>
</dbReference>
<organism evidence="1 2">
    <name type="scientific">Dibothriocephalus latus</name>
    <name type="common">Fish tapeworm</name>
    <name type="synonym">Diphyllobothrium latum</name>
    <dbReference type="NCBI Taxonomy" id="60516"/>
    <lineage>
        <taxon>Eukaryota</taxon>
        <taxon>Metazoa</taxon>
        <taxon>Spiralia</taxon>
        <taxon>Lophotrochozoa</taxon>
        <taxon>Platyhelminthes</taxon>
        <taxon>Cestoda</taxon>
        <taxon>Eucestoda</taxon>
        <taxon>Diphyllobothriidea</taxon>
        <taxon>Diphyllobothriidae</taxon>
        <taxon>Dibothriocephalus</taxon>
    </lineage>
</organism>
<dbReference type="AlphaFoldDB" id="A0A3P7LPX4"/>
<proteinExistence type="predicted"/>
<name>A0A3P7LPX4_DIBLA</name>
<reference evidence="1 2" key="1">
    <citation type="submission" date="2018-11" db="EMBL/GenBank/DDBJ databases">
        <authorList>
            <consortium name="Pathogen Informatics"/>
        </authorList>
    </citation>
    <scope>NUCLEOTIDE SEQUENCE [LARGE SCALE GENOMIC DNA]</scope>
</reference>
<protein>
    <submittedName>
        <fullName evidence="1">Uncharacterized protein</fullName>
    </submittedName>
</protein>
<keyword evidence="2" id="KW-1185">Reference proteome</keyword>
<dbReference type="OrthoDB" id="9983120at2759"/>